<comment type="caution">
    <text evidence="3">The sequence shown here is derived from an EMBL/GenBank/DDBJ whole genome shotgun (WGS) entry which is preliminary data.</text>
</comment>
<feature type="region of interest" description="Disordered" evidence="1">
    <location>
        <begin position="1"/>
        <end position="144"/>
    </location>
</feature>
<feature type="compositionally biased region" description="Basic residues" evidence="1">
    <location>
        <begin position="74"/>
        <end position="97"/>
    </location>
</feature>
<accession>A0AAV5VLR1</accession>
<dbReference type="AlphaFoldDB" id="A0AAV5VLR1"/>
<evidence type="ECO:0000256" key="2">
    <source>
        <dbReference type="SAM" id="Phobius"/>
    </source>
</evidence>
<gene>
    <name evidence="3" type="ORF">PFISCL1PPCAC_10949</name>
</gene>
<organism evidence="3 4">
    <name type="scientific">Pristionchus fissidentatus</name>
    <dbReference type="NCBI Taxonomy" id="1538716"/>
    <lineage>
        <taxon>Eukaryota</taxon>
        <taxon>Metazoa</taxon>
        <taxon>Ecdysozoa</taxon>
        <taxon>Nematoda</taxon>
        <taxon>Chromadorea</taxon>
        <taxon>Rhabditida</taxon>
        <taxon>Rhabditina</taxon>
        <taxon>Diplogasteromorpha</taxon>
        <taxon>Diplogasteroidea</taxon>
        <taxon>Neodiplogasteridae</taxon>
        <taxon>Pristionchus</taxon>
    </lineage>
</organism>
<feature type="non-terminal residue" evidence="3">
    <location>
        <position position="1"/>
    </location>
</feature>
<keyword evidence="4" id="KW-1185">Reference proteome</keyword>
<dbReference type="EMBL" id="BTSY01000003">
    <property type="protein sequence ID" value="GMT19652.1"/>
    <property type="molecule type" value="Genomic_DNA"/>
</dbReference>
<dbReference type="Proteomes" id="UP001432322">
    <property type="component" value="Unassembled WGS sequence"/>
</dbReference>
<sequence>SLLSYGRLLVSPTHPLTQSIMAPPPTVTGGKKSPTSPTTDSTQANSPDVDAMKPDIGTLDDNKNEDYTGPPKKVEKKLRRRSKKSRKLRKAKSKEGRRRSQEKKNMRNLKTKHRDNDIVAGSAPGTVPNESKGDTVDEGSEDFLNGLLEGNSSAAVPEYDDEDLSEAPVMVRIVKAISNLVAYLMNHPMVPIAFGVAILIILSRKVV</sequence>
<protein>
    <submittedName>
        <fullName evidence="3">Uncharacterized protein</fullName>
    </submittedName>
</protein>
<feature type="transmembrane region" description="Helical" evidence="2">
    <location>
        <begin position="180"/>
        <end position="202"/>
    </location>
</feature>
<evidence type="ECO:0000313" key="3">
    <source>
        <dbReference type="EMBL" id="GMT19652.1"/>
    </source>
</evidence>
<evidence type="ECO:0000313" key="4">
    <source>
        <dbReference type="Proteomes" id="UP001432322"/>
    </source>
</evidence>
<keyword evidence="2" id="KW-0812">Transmembrane</keyword>
<keyword evidence="2" id="KW-0472">Membrane</keyword>
<keyword evidence="2" id="KW-1133">Transmembrane helix</keyword>
<reference evidence="3" key="1">
    <citation type="submission" date="2023-10" db="EMBL/GenBank/DDBJ databases">
        <title>Genome assembly of Pristionchus species.</title>
        <authorList>
            <person name="Yoshida K."/>
            <person name="Sommer R.J."/>
        </authorList>
    </citation>
    <scope>NUCLEOTIDE SEQUENCE</scope>
    <source>
        <strain evidence="3">RS5133</strain>
    </source>
</reference>
<name>A0AAV5VLR1_9BILA</name>
<evidence type="ECO:0000256" key="1">
    <source>
        <dbReference type="SAM" id="MobiDB-lite"/>
    </source>
</evidence>
<feature type="compositionally biased region" description="Low complexity" evidence="1">
    <location>
        <begin position="33"/>
        <end position="42"/>
    </location>
</feature>
<proteinExistence type="predicted"/>